<reference evidence="4" key="1">
    <citation type="submission" date="2017-02" db="EMBL/GenBank/DDBJ databases">
        <authorList>
            <person name="Varghese N."/>
            <person name="Submissions S."/>
        </authorList>
    </citation>
    <scope>NUCLEOTIDE SEQUENCE [LARGE SCALE GENOMIC DNA]</scope>
    <source>
        <strain evidence="4">ATCC 27094</strain>
    </source>
</reference>
<feature type="signal peptide" evidence="2">
    <location>
        <begin position="1"/>
        <end position="20"/>
    </location>
</feature>
<evidence type="ECO:0008006" key="5">
    <source>
        <dbReference type="Google" id="ProtNLM"/>
    </source>
</evidence>
<organism evidence="3 4">
    <name type="scientific">Enhydrobacter aerosaccus</name>
    <dbReference type="NCBI Taxonomy" id="225324"/>
    <lineage>
        <taxon>Bacteria</taxon>
        <taxon>Pseudomonadati</taxon>
        <taxon>Pseudomonadota</taxon>
        <taxon>Alphaproteobacteria</taxon>
        <taxon>Hyphomicrobiales</taxon>
        <taxon>Enhydrobacter</taxon>
    </lineage>
</organism>
<accession>A0A1T4T343</accession>
<keyword evidence="4" id="KW-1185">Reference proteome</keyword>
<keyword evidence="2" id="KW-0732">Signal</keyword>
<feature type="chain" id="PRO_5012662234" description="Invasion protein IalB, involved in pathogenesis" evidence="2">
    <location>
        <begin position="21"/>
        <end position="194"/>
    </location>
</feature>
<proteinExistence type="predicted"/>
<evidence type="ECO:0000256" key="2">
    <source>
        <dbReference type="SAM" id="SignalP"/>
    </source>
</evidence>
<evidence type="ECO:0000313" key="4">
    <source>
        <dbReference type="Proteomes" id="UP000190092"/>
    </source>
</evidence>
<sequence length="194" mass="21422">MWRVASVVALSVGLAVPALARDTAKWGQVGGWQIMVDRTVGNGCFASQVFEHGTAVRIGFDINEQAIYLLFGNDDWQSLEVGKIYPMRIVFDDGVAVYDGEMQGAALGDESTVFLSHHDISPDFVKDFMERNVLQVFYQDREIARLSLANTYKAVAEILNCQKELGFGTKAQPGASSDPFARPAPVRTRDPFSR</sequence>
<evidence type="ECO:0000313" key="3">
    <source>
        <dbReference type="EMBL" id="SKA34866.1"/>
    </source>
</evidence>
<dbReference type="EMBL" id="FUWJ01000012">
    <property type="protein sequence ID" value="SKA34866.1"/>
    <property type="molecule type" value="Genomic_DNA"/>
</dbReference>
<feature type="region of interest" description="Disordered" evidence="1">
    <location>
        <begin position="170"/>
        <end position="194"/>
    </location>
</feature>
<evidence type="ECO:0000256" key="1">
    <source>
        <dbReference type="SAM" id="MobiDB-lite"/>
    </source>
</evidence>
<dbReference type="RefSeq" id="WP_085937298.1">
    <property type="nucleotide sequence ID" value="NZ_FUWJ01000012.1"/>
</dbReference>
<protein>
    <recommendedName>
        <fullName evidence="5">Invasion protein IalB, involved in pathogenesis</fullName>
    </recommendedName>
</protein>
<dbReference type="AlphaFoldDB" id="A0A1T4T343"/>
<dbReference type="STRING" id="225324.SAMN02745126_05564"/>
<name>A0A1T4T343_9HYPH</name>
<dbReference type="Proteomes" id="UP000190092">
    <property type="component" value="Unassembled WGS sequence"/>
</dbReference>
<gene>
    <name evidence="3" type="ORF">SAMN02745126_05564</name>
</gene>
<dbReference type="OrthoDB" id="7705693at2"/>